<feature type="coiled-coil region" evidence="1">
    <location>
        <begin position="1"/>
        <end position="39"/>
    </location>
</feature>
<keyword evidence="3" id="KW-1185">Reference proteome</keyword>
<evidence type="ECO:0000313" key="2">
    <source>
        <dbReference type="EMBL" id="GID73410.1"/>
    </source>
</evidence>
<reference evidence="2 3" key="1">
    <citation type="submission" date="2021-01" db="EMBL/GenBank/DDBJ databases">
        <title>Whole genome shotgun sequence of Actinoplanes deccanensis NBRC 13994.</title>
        <authorList>
            <person name="Komaki H."/>
            <person name="Tamura T."/>
        </authorList>
    </citation>
    <scope>NUCLEOTIDE SEQUENCE [LARGE SCALE GENOMIC DNA]</scope>
    <source>
        <strain evidence="2 3">NBRC 13994</strain>
    </source>
</reference>
<accession>A0ABQ3Y0M6</accession>
<name>A0ABQ3Y0M6_9ACTN</name>
<dbReference type="Proteomes" id="UP000609879">
    <property type="component" value="Unassembled WGS sequence"/>
</dbReference>
<protein>
    <submittedName>
        <fullName evidence="2">Uncharacterized protein</fullName>
    </submittedName>
</protein>
<evidence type="ECO:0000256" key="1">
    <source>
        <dbReference type="SAM" id="Coils"/>
    </source>
</evidence>
<evidence type="ECO:0000313" key="3">
    <source>
        <dbReference type="Proteomes" id="UP000609879"/>
    </source>
</evidence>
<organism evidence="2 3">
    <name type="scientific">Paractinoplanes deccanensis</name>
    <dbReference type="NCBI Taxonomy" id="113561"/>
    <lineage>
        <taxon>Bacteria</taxon>
        <taxon>Bacillati</taxon>
        <taxon>Actinomycetota</taxon>
        <taxon>Actinomycetes</taxon>
        <taxon>Micromonosporales</taxon>
        <taxon>Micromonosporaceae</taxon>
        <taxon>Paractinoplanes</taxon>
    </lineage>
</organism>
<dbReference type="EMBL" id="BOMI01000033">
    <property type="protein sequence ID" value="GID73410.1"/>
    <property type="molecule type" value="Genomic_DNA"/>
</dbReference>
<keyword evidence="1" id="KW-0175">Coiled coil</keyword>
<gene>
    <name evidence="2" type="ORF">Ade02nite_20510</name>
</gene>
<comment type="caution">
    <text evidence="2">The sequence shown here is derived from an EMBL/GenBank/DDBJ whole genome shotgun (WGS) entry which is preliminary data.</text>
</comment>
<proteinExistence type="predicted"/>
<sequence length="75" mass="8436">MQVMQEKHERALAEAAEQYEQAQEAAKQASYNLAEAMRAAYADGEQQSAILRAAKHVWSREYLRVVLGLAKRSGK</sequence>